<evidence type="ECO:0000256" key="1">
    <source>
        <dbReference type="ARBA" id="ARBA00006040"/>
    </source>
</evidence>
<dbReference type="Proteomes" id="UP000196531">
    <property type="component" value="Unassembled WGS sequence"/>
</dbReference>
<dbReference type="InterPro" id="IPR001567">
    <property type="entry name" value="Pept_M3A_M3B_dom"/>
</dbReference>
<dbReference type="GO" id="GO:0004180">
    <property type="term" value="F:carboxypeptidase activity"/>
    <property type="evidence" value="ECO:0007669"/>
    <property type="project" value="TreeGrafter"/>
</dbReference>
<dbReference type="GO" id="GO:0004222">
    <property type="term" value="F:metalloendopeptidase activity"/>
    <property type="evidence" value="ECO:0007669"/>
    <property type="project" value="InterPro"/>
</dbReference>
<comment type="caution">
    <text evidence="9">The sequence shown here is derived from an EMBL/GenBank/DDBJ whole genome shotgun (WGS) entry which is preliminary data.</text>
</comment>
<evidence type="ECO:0000256" key="3">
    <source>
        <dbReference type="ARBA" id="ARBA00022723"/>
    </source>
</evidence>
<dbReference type="GO" id="GO:0046872">
    <property type="term" value="F:metal ion binding"/>
    <property type="evidence" value="ECO:0007669"/>
    <property type="project" value="UniProtKB-UniRule"/>
</dbReference>
<protein>
    <submittedName>
        <fullName evidence="9">Peptidase M3</fullName>
    </submittedName>
</protein>
<evidence type="ECO:0000256" key="7">
    <source>
        <dbReference type="RuleBase" id="RU003435"/>
    </source>
</evidence>
<keyword evidence="2 7" id="KW-0645">Protease</keyword>
<keyword evidence="3 7" id="KW-0479">Metal-binding</keyword>
<keyword evidence="5 7" id="KW-0862">Zinc</keyword>
<dbReference type="AlphaFoldDB" id="A0A1Y5F8G1"/>
<dbReference type="InterPro" id="IPR045090">
    <property type="entry name" value="Pept_M3A_M3B"/>
</dbReference>
<comment type="cofactor">
    <cofactor evidence="7">
        <name>Zn(2+)</name>
        <dbReference type="ChEBI" id="CHEBI:29105"/>
    </cofactor>
    <text evidence="7">Binds 1 zinc ion.</text>
</comment>
<dbReference type="GO" id="GO:0006508">
    <property type="term" value="P:proteolysis"/>
    <property type="evidence" value="ECO:0007669"/>
    <property type="project" value="UniProtKB-KW"/>
</dbReference>
<evidence type="ECO:0000256" key="2">
    <source>
        <dbReference type="ARBA" id="ARBA00022670"/>
    </source>
</evidence>
<evidence type="ECO:0000256" key="6">
    <source>
        <dbReference type="ARBA" id="ARBA00023049"/>
    </source>
</evidence>
<dbReference type="InterPro" id="IPR034005">
    <property type="entry name" value="M3A_DCP"/>
</dbReference>
<evidence type="ECO:0000313" key="10">
    <source>
        <dbReference type="Proteomes" id="UP000196531"/>
    </source>
</evidence>
<dbReference type="Pfam" id="PF01432">
    <property type="entry name" value="Peptidase_M3"/>
    <property type="match status" value="1"/>
</dbReference>
<evidence type="ECO:0000259" key="8">
    <source>
        <dbReference type="Pfam" id="PF01432"/>
    </source>
</evidence>
<reference evidence="10" key="1">
    <citation type="journal article" date="2017" name="Proc. Natl. Acad. Sci. U.S.A.">
        <title>Simulation of Deepwater Horizon oil plume reveals substrate specialization within a complex community of hydrocarbon-degraders.</title>
        <authorList>
            <person name="Hu P."/>
            <person name="Dubinsky E.A."/>
            <person name="Probst A.J."/>
            <person name="Wang J."/>
            <person name="Sieber C.M.K."/>
            <person name="Tom L.M."/>
            <person name="Gardinali P."/>
            <person name="Banfield J.F."/>
            <person name="Atlas R.M."/>
            <person name="Andersen G.L."/>
        </authorList>
    </citation>
    <scope>NUCLEOTIDE SEQUENCE [LARGE SCALE GENOMIC DNA]</scope>
</reference>
<keyword evidence="6 7" id="KW-0482">Metalloprotease</keyword>
<dbReference type="CDD" id="cd06456">
    <property type="entry name" value="M3A_DCP"/>
    <property type="match status" value="1"/>
</dbReference>
<dbReference type="Gene3D" id="3.40.390.10">
    <property type="entry name" value="Collagenase (Catalytic Domain)"/>
    <property type="match status" value="1"/>
</dbReference>
<dbReference type="GO" id="GO:0005829">
    <property type="term" value="C:cytosol"/>
    <property type="evidence" value="ECO:0007669"/>
    <property type="project" value="UniProtKB-ARBA"/>
</dbReference>
<dbReference type="PANTHER" id="PTHR43660">
    <property type="entry name" value="DIPEPTIDYL CARBOXYPEPTIDASE"/>
    <property type="match status" value="1"/>
</dbReference>
<feature type="domain" description="Peptidase M3A/M3B catalytic" evidence="8">
    <location>
        <begin position="226"/>
        <end position="672"/>
    </location>
</feature>
<dbReference type="InterPro" id="IPR024079">
    <property type="entry name" value="MetalloPept_cat_dom_sf"/>
</dbReference>
<dbReference type="EMBL" id="MAAO01000015">
    <property type="protein sequence ID" value="OUR93460.1"/>
    <property type="molecule type" value="Genomic_DNA"/>
</dbReference>
<accession>A0A1Y5F8G1</accession>
<sequence length="676" mass="76745">MNPILNEYKTVFGTVPFEEIKNEHYLPALESAIKAAKENIEKIKSSSEAPTFENTVVALENSGELVEKTAEVFFNLLSAETNDEMQEIAKEFSPKITAYGNDILLDAELFSRVKEIFDKKESLGLDTEDLMLLTKNYKSFVRNGALLNEEQKNELRQIDEELSTLKLNFGDNNLKEVNSYEMILENESDLAGLPEGVVEAAAMTAKEKGHEGKWVITLDYPSLIPFMTYAEKRELREKLFRANGTKSCKGDELDNKEAIKKISVLRHQRAKLLGYNTHADFTLEERMASNPKTVQDFLENLLSKAKTAAVSEIDELKAYAVKNGGAEDFQSWDYAFWAEKLKKEKFSVDDEMLKPYFKLENVIDGVFQVASKLFGLSFTEKKDIQKYHSDVMTYEVTNESGEHVAVFYADFFPRTGKRNGAWMTAYRGQSNLNGIVLRPHVSIVCNFTKPTETKPSLLTFNEVTTLFHEFGHALHGMLADTKYASLSGTNVYWDFVELPSQILENWAYEKECLDLFAKHYKTGEIIPTELIQKIKDSSNFHEARATLRQISFANLDMAWHSKNTSDVTNAEVYEKDAMSSTSLLPQVEGTMMSTSFGHIFSGGYSSGYYSYKWAEVLDADAFEYFKENGIFNREIANKFKDNVLSKGGTEHPMELYKKFRGSEPTPDALLRRGGLI</sequence>
<keyword evidence="4 7" id="KW-0378">Hydrolase</keyword>
<evidence type="ECO:0000256" key="4">
    <source>
        <dbReference type="ARBA" id="ARBA00022801"/>
    </source>
</evidence>
<dbReference type="SUPFAM" id="SSF55486">
    <property type="entry name" value="Metalloproteases ('zincins'), catalytic domain"/>
    <property type="match status" value="1"/>
</dbReference>
<proteinExistence type="inferred from homology"/>
<dbReference type="PANTHER" id="PTHR43660:SF1">
    <property type="entry name" value="DIPEPTIDYL CARBOXYPEPTIDASE"/>
    <property type="match status" value="1"/>
</dbReference>
<dbReference type="InterPro" id="IPR024077">
    <property type="entry name" value="Neurolysin/TOP_dom2"/>
</dbReference>
<comment type="similarity">
    <text evidence="1 7">Belongs to the peptidase M3 family.</text>
</comment>
<organism evidence="9 10">
    <name type="scientific">Halobacteriovorax marinus</name>
    <dbReference type="NCBI Taxonomy" id="97084"/>
    <lineage>
        <taxon>Bacteria</taxon>
        <taxon>Pseudomonadati</taxon>
        <taxon>Bdellovibrionota</taxon>
        <taxon>Bacteriovoracia</taxon>
        <taxon>Bacteriovoracales</taxon>
        <taxon>Halobacteriovoraceae</taxon>
        <taxon>Halobacteriovorax</taxon>
    </lineage>
</organism>
<dbReference type="FunFam" id="3.40.390.10:FF:000009">
    <property type="entry name" value="Oligopeptidase A"/>
    <property type="match status" value="1"/>
</dbReference>
<evidence type="ECO:0000313" key="9">
    <source>
        <dbReference type="EMBL" id="OUR93460.1"/>
    </source>
</evidence>
<gene>
    <name evidence="9" type="ORF">A9Q84_18475</name>
</gene>
<name>A0A1Y5F8G1_9BACT</name>
<evidence type="ECO:0000256" key="5">
    <source>
        <dbReference type="ARBA" id="ARBA00022833"/>
    </source>
</evidence>
<dbReference type="Gene3D" id="1.10.1370.10">
    <property type="entry name" value="Neurolysin, domain 3"/>
    <property type="match status" value="1"/>
</dbReference>